<dbReference type="CDD" id="cd02908">
    <property type="entry name" value="Macro_OAADPr_deacetylase"/>
    <property type="match status" value="1"/>
</dbReference>
<comment type="caution">
    <text evidence="2">The sequence shown here is derived from an EMBL/GenBank/DDBJ whole genome shotgun (WGS) entry which is preliminary data.</text>
</comment>
<dbReference type="RefSeq" id="XP_040741531.1">
    <property type="nucleotide sequence ID" value="XM_040891721.1"/>
</dbReference>
<dbReference type="InterPro" id="IPR002589">
    <property type="entry name" value="Macro_dom"/>
</dbReference>
<dbReference type="NCBIfam" id="NF001664">
    <property type="entry name" value="PRK00431.1-6"/>
    <property type="match status" value="1"/>
</dbReference>
<dbReference type="STRING" id="61395.A0A1Y1W3A9"/>
<dbReference type="AlphaFoldDB" id="A0A1Y1W3A9"/>
<dbReference type="SUPFAM" id="SSF52949">
    <property type="entry name" value="Macro domain-like"/>
    <property type="match status" value="1"/>
</dbReference>
<proteinExistence type="predicted"/>
<dbReference type="Gene3D" id="3.40.220.10">
    <property type="entry name" value="Leucine Aminopeptidase, subunit E, domain 1"/>
    <property type="match status" value="1"/>
</dbReference>
<dbReference type="SMART" id="SM00506">
    <property type="entry name" value="A1pp"/>
    <property type="match status" value="1"/>
</dbReference>
<reference evidence="2 3" key="1">
    <citation type="submission" date="2016-07" db="EMBL/GenBank/DDBJ databases">
        <title>Pervasive Adenine N6-methylation of Active Genes in Fungi.</title>
        <authorList>
            <consortium name="DOE Joint Genome Institute"/>
            <person name="Mondo S.J."/>
            <person name="Dannebaum R.O."/>
            <person name="Kuo R.C."/>
            <person name="Labutti K."/>
            <person name="Haridas S."/>
            <person name="Kuo A."/>
            <person name="Salamov A."/>
            <person name="Ahrendt S.R."/>
            <person name="Lipzen A."/>
            <person name="Sullivan W."/>
            <person name="Andreopoulos W.B."/>
            <person name="Clum A."/>
            <person name="Lindquist E."/>
            <person name="Daum C."/>
            <person name="Ramamoorthy G.K."/>
            <person name="Gryganskyi A."/>
            <person name="Culley D."/>
            <person name="Magnuson J.K."/>
            <person name="James T.Y."/>
            <person name="O'Malley M.A."/>
            <person name="Stajich J.E."/>
            <person name="Spatafora J.W."/>
            <person name="Visel A."/>
            <person name="Grigoriev I.V."/>
        </authorList>
    </citation>
    <scope>NUCLEOTIDE SEQUENCE [LARGE SCALE GENOMIC DNA]</scope>
    <source>
        <strain evidence="2 3">ATCC 12442</strain>
    </source>
</reference>
<keyword evidence="3" id="KW-1185">Reference proteome</keyword>
<sequence length="189" mass="19842">MSISVLSIPTVAAKLGRTAAAGSFLSLVSIFRGDITRLSVDAIVNAADNALLGGGGVDGAIHRAAGPRLLAECRTLNGCATGAAKITKGYDLPATYVIHTVGPVGEHPELLRSAYRSSLDVAKKNGVRTIAFPCISTGVFGYPAEAACRVVLGAVEEWLRENGGAIERVVFCMFNDQSERIYSEQLANF</sequence>
<gene>
    <name evidence="2" type="ORF">DL89DRAFT_48193</name>
</gene>
<dbReference type="Pfam" id="PF01661">
    <property type="entry name" value="Macro"/>
    <property type="match status" value="1"/>
</dbReference>
<protein>
    <submittedName>
        <fullName evidence="2">Appr-1-p processing domain-containing protein</fullName>
    </submittedName>
</protein>
<dbReference type="EMBL" id="MCFD01000012">
    <property type="protein sequence ID" value="ORX67644.1"/>
    <property type="molecule type" value="Genomic_DNA"/>
</dbReference>
<dbReference type="PROSITE" id="PS51154">
    <property type="entry name" value="MACRO"/>
    <property type="match status" value="1"/>
</dbReference>
<dbReference type="InterPro" id="IPR043472">
    <property type="entry name" value="Macro_dom-like"/>
</dbReference>
<accession>A0A1Y1W3A9</accession>
<dbReference type="OrthoDB" id="6077599at2759"/>
<dbReference type="GeneID" id="63808369"/>
<dbReference type="PANTHER" id="PTHR11106">
    <property type="entry name" value="GANGLIOSIDE INDUCED DIFFERENTIATION ASSOCIATED PROTEIN 2-RELATED"/>
    <property type="match status" value="1"/>
</dbReference>
<organism evidence="2 3">
    <name type="scientific">Linderina pennispora</name>
    <dbReference type="NCBI Taxonomy" id="61395"/>
    <lineage>
        <taxon>Eukaryota</taxon>
        <taxon>Fungi</taxon>
        <taxon>Fungi incertae sedis</taxon>
        <taxon>Zoopagomycota</taxon>
        <taxon>Kickxellomycotina</taxon>
        <taxon>Kickxellomycetes</taxon>
        <taxon>Kickxellales</taxon>
        <taxon>Kickxellaceae</taxon>
        <taxon>Linderina</taxon>
    </lineage>
</organism>
<dbReference type="Proteomes" id="UP000193922">
    <property type="component" value="Unassembled WGS sequence"/>
</dbReference>
<evidence type="ECO:0000313" key="3">
    <source>
        <dbReference type="Proteomes" id="UP000193922"/>
    </source>
</evidence>
<feature type="domain" description="Macro" evidence="1">
    <location>
        <begin position="15"/>
        <end position="189"/>
    </location>
</feature>
<evidence type="ECO:0000259" key="1">
    <source>
        <dbReference type="PROSITE" id="PS51154"/>
    </source>
</evidence>
<dbReference type="PANTHER" id="PTHR11106:SF27">
    <property type="entry name" value="MACRO DOMAIN-CONTAINING PROTEIN"/>
    <property type="match status" value="1"/>
</dbReference>
<name>A0A1Y1W3A9_9FUNG</name>
<evidence type="ECO:0000313" key="2">
    <source>
        <dbReference type="EMBL" id="ORX67644.1"/>
    </source>
</evidence>